<reference evidence="3" key="1">
    <citation type="submission" date="2022-04" db="EMBL/GenBank/DDBJ databases">
        <title>Tomato heritable bacteria conferring resistance against bacterial wilt.</title>
        <authorList>
            <person name="Yin J."/>
        </authorList>
    </citation>
    <scope>NUCLEOTIDE SEQUENCE</scope>
    <source>
        <strain evidence="3">Cra20</strain>
    </source>
</reference>
<evidence type="ECO:0000313" key="3">
    <source>
        <dbReference type="EMBL" id="MDT8759323.1"/>
    </source>
</evidence>
<dbReference type="PANTHER" id="PTHR38340:SF1">
    <property type="entry name" value="S-LAYER PROTEIN"/>
    <property type="match status" value="1"/>
</dbReference>
<dbReference type="PANTHER" id="PTHR38340">
    <property type="entry name" value="S-LAYER PROTEIN"/>
    <property type="match status" value="1"/>
</dbReference>
<dbReference type="Gene3D" id="2.150.10.10">
    <property type="entry name" value="Serralysin-like metalloprotease, C-terminal"/>
    <property type="match status" value="4"/>
</dbReference>
<evidence type="ECO:0000256" key="2">
    <source>
        <dbReference type="ARBA" id="ARBA00022525"/>
    </source>
</evidence>
<evidence type="ECO:0008006" key="4">
    <source>
        <dbReference type="Google" id="ProtNLM"/>
    </source>
</evidence>
<dbReference type="PROSITE" id="PS00330">
    <property type="entry name" value="HEMOLYSIN_CALCIUM"/>
    <property type="match status" value="2"/>
</dbReference>
<dbReference type="EMBL" id="JALMLT010000002">
    <property type="protein sequence ID" value="MDT8759323.1"/>
    <property type="molecule type" value="Genomic_DNA"/>
</dbReference>
<organism evidence="3">
    <name type="scientific">Sphingomonas psychrotolerans</name>
    <dbReference type="NCBI Taxonomy" id="1327635"/>
    <lineage>
        <taxon>Bacteria</taxon>
        <taxon>Pseudomonadati</taxon>
        <taxon>Pseudomonadota</taxon>
        <taxon>Alphaproteobacteria</taxon>
        <taxon>Sphingomonadales</taxon>
        <taxon>Sphingomonadaceae</taxon>
        <taxon>Sphingomonas</taxon>
    </lineage>
</organism>
<comment type="subcellular location">
    <subcellularLocation>
        <location evidence="1">Secreted</location>
    </subcellularLocation>
</comment>
<accession>A0ABU3N4L3</accession>
<evidence type="ECO:0000256" key="1">
    <source>
        <dbReference type="ARBA" id="ARBA00004613"/>
    </source>
</evidence>
<proteinExistence type="predicted"/>
<dbReference type="InterPro" id="IPR018511">
    <property type="entry name" value="Hemolysin-typ_Ca-bd_CS"/>
</dbReference>
<dbReference type="SUPFAM" id="SSF51120">
    <property type="entry name" value="beta-Roll"/>
    <property type="match status" value="3"/>
</dbReference>
<name>A0ABU3N4L3_9SPHN</name>
<dbReference type="PRINTS" id="PR00313">
    <property type="entry name" value="CABNDNGRPT"/>
</dbReference>
<dbReference type="InterPro" id="IPR001343">
    <property type="entry name" value="Hemolysn_Ca-bd"/>
</dbReference>
<gene>
    <name evidence="3" type="ORF">MZO42_11495</name>
</gene>
<keyword evidence="2" id="KW-0964">Secreted</keyword>
<dbReference type="InterPro" id="IPR011049">
    <property type="entry name" value="Serralysin-like_metalloprot_C"/>
</dbReference>
<sequence>MPLNVTSNGYFVADDYQVNQNGFQTQQAPRVTALPDGNFVVVWQDVDSFNEPGIHARIYDGNGRTIGDEFQVPASAAAYQVEPAIAVLSNGGFVITWSEESPYPAVFDIKAQVFDALGQKVGSEFVANSSIDGFQTDSEVIGLAGGGFAIVWSQAENSGYDNIRGQAFAADGTRVGGEFIVNDARLGDKLAPTMTALADGRFVVSWLDFESDGQNLSYGTQAQILNANGTKSGAQFSLNDFVPGTQTQSGLIGLPGGGFIGAWVDDGNPYGTPNGHKGVWAQAFDAAGNRVGAAQQVTTTVSNAPLSLEYVTGKGVLVTWTTLAGEAMVLGGQFLNDTAVKVGDSFLLGGSRNSAKQLPDVAALDDGQIVFAWQDFFTTGSSDLDVRAQILFSVVYGVEGADSFVGTQNRDFYVGLGGNDTAYGGAEDDGLDGGGGDDTLYGEQGNDLLYGGLGNDRLNGGAGNDSLIGEEGQDVLAGGVGDDSYLIDAGDTIIEAAGEGRDTVYVTTGYALGAGAAVEVLTVYDRATTNALTLSGNEFANSLYGNMGSNGLIGGGGSDVLYGLGGDDAYIVDDASDQVVEAAGQGWDTVYALGSYALAFGSEVEVLTAYDRAGTIAINLTGNDASNLVYGNMGNNGLVGGGGTDTLYGLGDDDSYIVDDASDRVIELAGQGWDTVYALGSYALAADAEVEVLTAYDRSGTTAINLTGSASGNILYGNMGVNGLIGGGGSDTLYGLGGDDSYIVDDASDQVIEFAGQGWDTVYALGDFTLSAGSEVETLTAYDRDAATALKLTGNALANNIYGDAGANVLDGKGGADTLYGFSGADKFQFSTTLQPGMAPTVIGDFVSGMDKIALDDAVFGGIAGNALSSMFVTGTAAADADDRLIYDSATGALWYDADGTGAGAAIHFAILQGHPTLTAGDFLIF</sequence>
<dbReference type="Pfam" id="PF00353">
    <property type="entry name" value="HemolysinCabind"/>
    <property type="match status" value="6"/>
</dbReference>
<protein>
    <recommendedName>
        <fullName evidence="4">Calcium-binding protein</fullName>
    </recommendedName>
</protein>
<comment type="caution">
    <text evidence="3">The sequence shown here is derived from an EMBL/GenBank/DDBJ whole genome shotgun (WGS) entry which is preliminary data.</text>
</comment>
<dbReference type="InterPro" id="IPR050557">
    <property type="entry name" value="RTX_toxin/Mannuronan_C5-epim"/>
</dbReference>